<dbReference type="AlphaFoldDB" id="A0A087DGE9"/>
<dbReference type="STRING" id="762211.BSTEL_1269"/>
<gene>
    <name evidence="1" type="ORF">BSTEL_1269</name>
</gene>
<reference evidence="1 2" key="1">
    <citation type="submission" date="2014-03" db="EMBL/GenBank/DDBJ databases">
        <title>Genomics of Bifidobacteria.</title>
        <authorList>
            <person name="Ventura M."/>
            <person name="Milani C."/>
            <person name="Lugli G.A."/>
        </authorList>
    </citation>
    <scope>NUCLEOTIDE SEQUENCE [LARGE SCALE GENOMIC DNA]</scope>
    <source>
        <strain evidence="1 2">DSM 23968</strain>
    </source>
</reference>
<accession>A0A087DGE9</accession>
<keyword evidence="2" id="KW-1185">Reference proteome</keyword>
<evidence type="ECO:0000313" key="1">
    <source>
        <dbReference type="EMBL" id="KFI94599.1"/>
    </source>
</evidence>
<dbReference type="OrthoDB" id="3232789at2"/>
<proteinExistence type="predicted"/>
<dbReference type="EMBL" id="JGZP01000021">
    <property type="protein sequence ID" value="KFI94599.1"/>
    <property type="molecule type" value="Genomic_DNA"/>
</dbReference>
<evidence type="ECO:0000313" key="2">
    <source>
        <dbReference type="Proteomes" id="UP000029004"/>
    </source>
</evidence>
<name>A0A087DGE9_9BIFI</name>
<organism evidence="1 2">
    <name type="scientific">Bifidobacterium stellenboschense</name>
    <dbReference type="NCBI Taxonomy" id="762211"/>
    <lineage>
        <taxon>Bacteria</taxon>
        <taxon>Bacillati</taxon>
        <taxon>Actinomycetota</taxon>
        <taxon>Actinomycetes</taxon>
        <taxon>Bifidobacteriales</taxon>
        <taxon>Bifidobacteriaceae</taxon>
        <taxon>Bifidobacterium</taxon>
    </lineage>
</organism>
<protein>
    <submittedName>
        <fullName evidence="1">Uncharacterized protein</fullName>
    </submittedName>
</protein>
<dbReference type="eggNOG" id="ENOG5031Y3T">
    <property type="taxonomic scope" value="Bacteria"/>
</dbReference>
<dbReference type="RefSeq" id="WP_034529990.1">
    <property type="nucleotide sequence ID" value="NZ_JGZP01000021.1"/>
</dbReference>
<sequence length="183" mass="21233">MVDITFTEDMRQILKSLVGQRLVSLECERLDRTQETYGNLLITTESQKVELINEEEPTEYFGEVEDISRFICRRLEPNEEFRQFITGTRPMKYPLLGKVNTVSIVNDHVSMPEKQYDIQLSMAVILDTDAGETAFLRGWHFDEMITIVRKSDYRSSLRSVAQVQSDWSDDPSSVTVERTLIEL</sequence>
<comment type="caution">
    <text evidence="1">The sequence shown here is derived from an EMBL/GenBank/DDBJ whole genome shotgun (WGS) entry which is preliminary data.</text>
</comment>
<dbReference type="Proteomes" id="UP000029004">
    <property type="component" value="Unassembled WGS sequence"/>
</dbReference>